<dbReference type="SUPFAM" id="SSF53613">
    <property type="entry name" value="Ribokinase-like"/>
    <property type="match status" value="1"/>
</dbReference>
<dbReference type="InterPro" id="IPR011611">
    <property type="entry name" value="PfkB_dom"/>
</dbReference>
<keyword evidence="2" id="KW-0808">Transferase</keyword>
<proteinExistence type="inferred from homology"/>
<dbReference type="InterPro" id="IPR052700">
    <property type="entry name" value="Carb_kinase_PfkB-like"/>
</dbReference>
<comment type="similarity">
    <text evidence="1">Belongs to the carbohydrate kinase PfkB family.</text>
</comment>
<comment type="caution">
    <text evidence="5">The sequence shown here is derived from an EMBL/GenBank/DDBJ whole genome shotgun (WGS) entry which is preliminary data.</text>
</comment>
<evidence type="ECO:0000313" key="5">
    <source>
        <dbReference type="EMBL" id="RKO19971.1"/>
    </source>
</evidence>
<dbReference type="Gene3D" id="3.40.1190.20">
    <property type="match status" value="1"/>
</dbReference>
<reference evidence="6" key="2">
    <citation type="submission" date="2018-10" db="EMBL/GenBank/DDBJ databases">
        <authorList>
            <person name="Wang Y."/>
            <person name="Wang J."/>
            <person name="Yang X."/>
            <person name="Wang Z."/>
            <person name="Huang Y."/>
        </authorList>
    </citation>
    <scope>NUCLEOTIDE SEQUENCE [LARGE SCALE GENOMIC DNA]</scope>
    <source>
        <strain evidence="6">J015</strain>
    </source>
</reference>
<keyword evidence="3 5" id="KW-0418">Kinase</keyword>
<dbReference type="AlphaFoldDB" id="A0A3B0FEN0"/>
<dbReference type="RefSeq" id="WP_120693669.1">
    <property type="nucleotide sequence ID" value="NZ_RBNH01000029.1"/>
</dbReference>
<evidence type="ECO:0000256" key="2">
    <source>
        <dbReference type="ARBA" id="ARBA00022679"/>
    </source>
</evidence>
<sequence>MNQPEVICLGETMALVTPTEAVPLEDASLFHLSVGGAESTVAMYLAEAGYRTSWASALGDDPFATRILRFLSSQGVDTSFVQVNREAPTGIYFKNPGRGSTRVHYYRSGSAASTMGEKTLDSLPLKGARLVHTTGITPALSPSCNELMAALSERLHSVGAKLSFDVNYRPGLWPVADAAPALLKLARQADYVFVGRDEAETLWGTTTPASIRDLIRPGGKLLVKDGSVGATEFSADGEVFAPANKVDVIEVVGAGDAFAAGYLAAELGNSPALECLQHGHELAARTLRSTSDFAPLLGP</sequence>
<protein>
    <submittedName>
        <fullName evidence="5">Sugar kinase</fullName>
    </submittedName>
</protein>
<dbReference type="PANTHER" id="PTHR43320:SF2">
    <property type="entry name" value="2-DEHYDRO-3-DEOXYGLUCONOKINASE_2-DEHYDRO-3-DEOXYGALACTONOKINASE"/>
    <property type="match status" value="1"/>
</dbReference>
<feature type="domain" description="Carbohydrate kinase PfkB" evidence="4">
    <location>
        <begin position="5"/>
        <end position="291"/>
    </location>
</feature>
<evidence type="ECO:0000256" key="3">
    <source>
        <dbReference type="ARBA" id="ARBA00022777"/>
    </source>
</evidence>
<dbReference type="CDD" id="cd01166">
    <property type="entry name" value="KdgK"/>
    <property type="match status" value="1"/>
</dbReference>
<evidence type="ECO:0000313" key="6">
    <source>
        <dbReference type="Proteomes" id="UP000273159"/>
    </source>
</evidence>
<evidence type="ECO:0000256" key="1">
    <source>
        <dbReference type="ARBA" id="ARBA00010688"/>
    </source>
</evidence>
<dbReference type="Proteomes" id="UP000273159">
    <property type="component" value="Unassembled WGS sequence"/>
</dbReference>
<organism evidence="5 6">
    <name type="scientific">Pseudarthrobacter phenanthrenivorans</name>
    <name type="common">Arthrobacter phenanthrenivorans</name>
    <dbReference type="NCBI Taxonomy" id="361575"/>
    <lineage>
        <taxon>Bacteria</taxon>
        <taxon>Bacillati</taxon>
        <taxon>Actinomycetota</taxon>
        <taxon>Actinomycetes</taxon>
        <taxon>Micrococcales</taxon>
        <taxon>Micrococcaceae</taxon>
        <taxon>Pseudarthrobacter</taxon>
    </lineage>
</organism>
<accession>A0A3B0FEN0</accession>
<name>A0A3B0FEN0_PSEPS</name>
<evidence type="ECO:0000259" key="4">
    <source>
        <dbReference type="Pfam" id="PF00294"/>
    </source>
</evidence>
<gene>
    <name evidence="5" type="ORF">D7Z96_19720</name>
</gene>
<dbReference type="EMBL" id="RBNH01000029">
    <property type="protein sequence ID" value="RKO19971.1"/>
    <property type="molecule type" value="Genomic_DNA"/>
</dbReference>
<dbReference type="Pfam" id="PF00294">
    <property type="entry name" value="PfkB"/>
    <property type="match status" value="1"/>
</dbReference>
<dbReference type="PANTHER" id="PTHR43320">
    <property type="entry name" value="SUGAR KINASE"/>
    <property type="match status" value="1"/>
</dbReference>
<reference evidence="5 6" key="1">
    <citation type="submission" date="2018-10" db="EMBL/GenBank/DDBJ databases">
        <title>Genome-guide identification and characterization of bacteria that degrade polycyclic aromatic hydrocarbons and resist hexavalent chromium simultaneously.</title>
        <authorList>
            <person name="Feng H."/>
        </authorList>
    </citation>
    <scope>NUCLEOTIDE SEQUENCE [LARGE SCALE GENOMIC DNA]</scope>
    <source>
        <strain evidence="5 6">J015</strain>
    </source>
</reference>
<dbReference type="InterPro" id="IPR029056">
    <property type="entry name" value="Ribokinase-like"/>
</dbReference>
<dbReference type="GO" id="GO:0016301">
    <property type="term" value="F:kinase activity"/>
    <property type="evidence" value="ECO:0007669"/>
    <property type="project" value="UniProtKB-KW"/>
</dbReference>